<feature type="transmembrane region" description="Helical" evidence="8">
    <location>
        <begin position="397"/>
        <end position="421"/>
    </location>
</feature>
<dbReference type="Pfam" id="PF03023">
    <property type="entry name" value="MurJ"/>
    <property type="match status" value="1"/>
</dbReference>
<keyword evidence="7 8" id="KW-0472">Membrane</keyword>
<comment type="subcellular location">
    <subcellularLocation>
        <location evidence="1">Cell membrane</location>
        <topology evidence="1">Multi-pass membrane protein</topology>
    </subcellularLocation>
</comment>
<keyword evidence="2" id="KW-1003">Cell membrane</keyword>
<evidence type="ECO:0000256" key="3">
    <source>
        <dbReference type="ARBA" id="ARBA00022692"/>
    </source>
</evidence>
<keyword evidence="3 8" id="KW-0812">Transmembrane</keyword>
<dbReference type="PANTHER" id="PTHR47019">
    <property type="entry name" value="LIPID II FLIPPASE MURJ"/>
    <property type="match status" value="1"/>
</dbReference>
<dbReference type="AlphaFoldDB" id="A0A2V1KCP1"/>
<evidence type="ECO:0000256" key="8">
    <source>
        <dbReference type="SAM" id="Phobius"/>
    </source>
</evidence>
<keyword evidence="10" id="KW-1185">Reference proteome</keyword>
<feature type="transmembrane region" description="Helical" evidence="8">
    <location>
        <begin position="333"/>
        <end position="352"/>
    </location>
</feature>
<evidence type="ECO:0000256" key="6">
    <source>
        <dbReference type="ARBA" id="ARBA00022989"/>
    </source>
</evidence>
<evidence type="ECO:0000256" key="5">
    <source>
        <dbReference type="ARBA" id="ARBA00022984"/>
    </source>
</evidence>
<dbReference type="EMBL" id="QETB01000002">
    <property type="protein sequence ID" value="PWF26663.1"/>
    <property type="molecule type" value="Genomic_DNA"/>
</dbReference>
<protein>
    <submittedName>
        <fullName evidence="9">Virulence factor MviN</fullName>
    </submittedName>
</protein>
<accession>A0A2V1KCP1</accession>
<keyword evidence="6 8" id="KW-1133">Transmembrane helix</keyword>
<feature type="transmembrane region" description="Helical" evidence="8">
    <location>
        <begin position="246"/>
        <end position="271"/>
    </location>
</feature>
<comment type="caution">
    <text evidence="9">The sequence shown here is derived from an EMBL/GenBank/DDBJ whole genome shotgun (WGS) entry which is preliminary data.</text>
</comment>
<reference evidence="10" key="1">
    <citation type="submission" date="2018-05" db="EMBL/GenBank/DDBJ databases">
        <authorList>
            <person name="Li Y."/>
        </authorList>
    </citation>
    <scope>NUCLEOTIDE SEQUENCE [LARGE SCALE GENOMIC DNA]</scope>
    <source>
        <strain evidence="10">sk1b4</strain>
    </source>
</reference>
<dbReference type="InterPro" id="IPR004268">
    <property type="entry name" value="MurJ"/>
</dbReference>
<evidence type="ECO:0000313" key="10">
    <source>
        <dbReference type="Proteomes" id="UP000245283"/>
    </source>
</evidence>
<dbReference type="GO" id="GO:0005886">
    <property type="term" value="C:plasma membrane"/>
    <property type="evidence" value="ECO:0007669"/>
    <property type="project" value="UniProtKB-SubCell"/>
</dbReference>
<sequence length="540" mass="55027">MNKALATVTGAAGSIAILTLLSRLVGFVRTWVQNGALGDTLSGEAYSTSNTVPNVLFEVAAGGALAGAVIPLISGFLAKKMEGEASRTASALLTWIVTVGLPIAGIVALAATPITTALLGRGSDADEVELAAALLRMFALQIPLYGISLVCTGILQAHRRFILPALAPMLSAVTVIGALMLFWQLAQGQQDSPTALSTASIMVLGWGTTLGTVAFSLPQLIPVLRLMQIRPTWTFPPGVAKRAIKLMGAGLGGILAQQIQIITIMVVANTYGSGASGQTGAYPIYTFANAIYMVPYAVFAVPIATAVFPRLSEAAALPGRPGLAELTARSTRLVLEIGIVCVALLAVLAQPAKLVFDYLREASGLDIALIAMAPGLVGYALIYHCSRVLYALEASRAVVVVNVAAWLTVCLALGIQVLFGISGRTEVLAAIGVAVSVGMTIGAVGQLWAIRAALGPRSLAGLGRAAVTVTAASAVVGAIGYAAVQGMLSWLGSGLIGAFAAVVAGGLVIVGGGGAAIFLTDRRALSMATKATGSPDLESE</sequence>
<feature type="transmembrane region" description="Helical" evidence="8">
    <location>
        <begin position="427"/>
        <end position="450"/>
    </location>
</feature>
<keyword evidence="5" id="KW-0573">Peptidoglycan synthesis</keyword>
<dbReference type="RefSeq" id="WP_109093309.1">
    <property type="nucleotide sequence ID" value="NZ_QETB01000002.1"/>
</dbReference>
<dbReference type="GO" id="GO:0008360">
    <property type="term" value="P:regulation of cell shape"/>
    <property type="evidence" value="ECO:0007669"/>
    <property type="project" value="UniProtKB-KW"/>
</dbReference>
<dbReference type="GO" id="GO:0009252">
    <property type="term" value="P:peptidoglycan biosynthetic process"/>
    <property type="evidence" value="ECO:0007669"/>
    <property type="project" value="UniProtKB-KW"/>
</dbReference>
<gene>
    <name evidence="9" type="ORF">DD236_05075</name>
</gene>
<evidence type="ECO:0000256" key="4">
    <source>
        <dbReference type="ARBA" id="ARBA00022960"/>
    </source>
</evidence>
<feature type="transmembrane region" description="Helical" evidence="8">
    <location>
        <begin position="364"/>
        <end position="385"/>
    </location>
</feature>
<feature type="transmembrane region" description="Helical" evidence="8">
    <location>
        <begin position="162"/>
        <end position="183"/>
    </location>
</feature>
<dbReference type="InterPro" id="IPR051050">
    <property type="entry name" value="Lipid_II_flippase_MurJ/MviN"/>
</dbReference>
<dbReference type="PANTHER" id="PTHR47019:SF1">
    <property type="entry name" value="LIPID II FLIPPASE MURJ"/>
    <property type="match status" value="1"/>
</dbReference>
<dbReference type="GO" id="GO:0034204">
    <property type="term" value="P:lipid translocation"/>
    <property type="evidence" value="ECO:0007669"/>
    <property type="project" value="TreeGrafter"/>
</dbReference>
<evidence type="ECO:0000313" key="9">
    <source>
        <dbReference type="EMBL" id="PWF26663.1"/>
    </source>
</evidence>
<dbReference type="Proteomes" id="UP000245283">
    <property type="component" value="Unassembled WGS sequence"/>
</dbReference>
<feature type="transmembrane region" description="Helical" evidence="8">
    <location>
        <begin position="54"/>
        <end position="78"/>
    </location>
</feature>
<dbReference type="GO" id="GO:0015648">
    <property type="term" value="F:lipid-linked peptidoglycan transporter activity"/>
    <property type="evidence" value="ECO:0007669"/>
    <property type="project" value="TreeGrafter"/>
</dbReference>
<feature type="transmembrane region" description="Helical" evidence="8">
    <location>
        <begin position="203"/>
        <end position="226"/>
    </location>
</feature>
<feature type="transmembrane region" description="Helical" evidence="8">
    <location>
        <begin position="496"/>
        <end position="520"/>
    </location>
</feature>
<evidence type="ECO:0000256" key="2">
    <source>
        <dbReference type="ARBA" id="ARBA00022475"/>
    </source>
</evidence>
<feature type="transmembrane region" description="Helical" evidence="8">
    <location>
        <begin position="462"/>
        <end position="484"/>
    </location>
</feature>
<name>A0A2V1KCP1_9ACTO</name>
<dbReference type="OrthoDB" id="4350032at2"/>
<keyword evidence="4" id="KW-0133">Cell shape</keyword>
<organism evidence="9 10">
    <name type="scientific">Ancrocorticia populi</name>
    <dbReference type="NCBI Taxonomy" id="2175228"/>
    <lineage>
        <taxon>Bacteria</taxon>
        <taxon>Bacillati</taxon>
        <taxon>Actinomycetota</taxon>
        <taxon>Actinomycetes</taxon>
        <taxon>Actinomycetales</taxon>
        <taxon>Actinomycetaceae</taxon>
        <taxon>Ancrocorticia</taxon>
    </lineage>
</organism>
<evidence type="ECO:0000256" key="1">
    <source>
        <dbReference type="ARBA" id="ARBA00004651"/>
    </source>
</evidence>
<evidence type="ECO:0000256" key="7">
    <source>
        <dbReference type="ARBA" id="ARBA00023136"/>
    </source>
</evidence>
<dbReference type="PRINTS" id="PR01806">
    <property type="entry name" value="VIRFACTRMVIN"/>
</dbReference>
<feature type="transmembrane region" description="Helical" evidence="8">
    <location>
        <begin position="134"/>
        <end position="155"/>
    </location>
</feature>
<feature type="transmembrane region" description="Helical" evidence="8">
    <location>
        <begin position="90"/>
        <end position="114"/>
    </location>
</feature>
<feature type="transmembrane region" description="Helical" evidence="8">
    <location>
        <begin position="291"/>
        <end position="312"/>
    </location>
</feature>
<proteinExistence type="predicted"/>